<dbReference type="RefSeq" id="WP_069976166.1">
    <property type="nucleotide sequence ID" value="NZ_CP017269.1"/>
</dbReference>
<dbReference type="KEGG" id="gfe:Gferi_10365"/>
<protein>
    <submittedName>
        <fullName evidence="1">Uncharacterized protein</fullName>
    </submittedName>
</protein>
<sequence length="288" mass="32988">MMKSNQFNETIYKLVGLTTYFALKSTSDIAGKVSTSKSMTIEDEDIVYAPMALIASAKYQWFDDSKVVKGAEVKKEDNDLYNKAIEEVKKWLHAEGIYYGSYLQYYDDIISDIELKKSLGAGQLVDLSTTVGYGAYQGVKAGEGHWSTMLYGGGIGALEGFAKYISEPGYELSLDYELEKSKQIRDSLGDYRYLMRKEDDRKKVIALCNKIEDFYSEKVKSLSRSIELGKNDERTLYDSEWNKAWSIDELEEIKKEHEIKVDYAEKIKKMNINYKQSIKAINNLFKGF</sequence>
<proteinExistence type="predicted"/>
<evidence type="ECO:0000313" key="2">
    <source>
        <dbReference type="Proteomes" id="UP000095743"/>
    </source>
</evidence>
<accession>A0A1D8GGA0</accession>
<organism evidence="1 2">
    <name type="scientific">Geosporobacter ferrireducens</name>
    <dbReference type="NCBI Taxonomy" id="1424294"/>
    <lineage>
        <taxon>Bacteria</taxon>
        <taxon>Bacillati</taxon>
        <taxon>Bacillota</taxon>
        <taxon>Clostridia</taxon>
        <taxon>Peptostreptococcales</taxon>
        <taxon>Thermotaleaceae</taxon>
        <taxon>Geosporobacter</taxon>
    </lineage>
</organism>
<dbReference type="Proteomes" id="UP000095743">
    <property type="component" value="Chromosome"/>
</dbReference>
<gene>
    <name evidence="1" type="ORF">Gferi_10365</name>
</gene>
<reference evidence="1 2" key="1">
    <citation type="submission" date="2016-09" db="EMBL/GenBank/DDBJ databases">
        <title>Genomic analysis reveals versatility of anaerobic energy metabolism of Geosporobacter ferrireducens IRF9 of phylum Firmicutes.</title>
        <authorList>
            <person name="Kim S.-J."/>
        </authorList>
    </citation>
    <scope>NUCLEOTIDE SEQUENCE [LARGE SCALE GENOMIC DNA]</scope>
    <source>
        <strain evidence="1 2">IRF9</strain>
    </source>
</reference>
<keyword evidence="2" id="KW-1185">Reference proteome</keyword>
<evidence type="ECO:0000313" key="1">
    <source>
        <dbReference type="EMBL" id="AOT69952.1"/>
    </source>
</evidence>
<dbReference type="EMBL" id="CP017269">
    <property type="protein sequence ID" value="AOT69952.1"/>
    <property type="molecule type" value="Genomic_DNA"/>
</dbReference>
<dbReference type="AlphaFoldDB" id="A0A1D8GGA0"/>
<name>A0A1D8GGA0_9FIRM</name>